<keyword evidence="2" id="KW-1185">Reference proteome</keyword>
<evidence type="ECO:0000313" key="1">
    <source>
        <dbReference type="EMBL" id="RCI06675.1"/>
    </source>
</evidence>
<dbReference type="OrthoDB" id="270763at2759"/>
<accession>A0A367KWV9</accession>
<dbReference type="AlphaFoldDB" id="A0A367KWV9"/>
<proteinExistence type="predicted"/>
<dbReference type="GO" id="GO:0005840">
    <property type="term" value="C:ribosome"/>
    <property type="evidence" value="ECO:0007669"/>
    <property type="project" value="InterPro"/>
</dbReference>
<sequence length="50" mass="6094">EEAKRLKLPKQIWTNQGRLQKCKKSMARIKFVLNERQIEYEQQFINKQSS</sequence>
<comment type="caution">
    <text evidence="1">The sequence shown here is derived from an EMBL/GenBank/DDBJ whole genome shotgun (WGS) entry which is preliminary data.</text>
</comment>
<gene>
    <name evidence="1" type="ORF">CU098_000674</name>
</gene>
<dbReference type="Proteomes" id="UP000253551">
    <property type="component" value="Unassembled WGS sequence"/>
</dbReference>
<evidence type="ECO:0000313" key="2">
    <source>
        <dbReference type="Proteomes" id="UP000253551"/>
    </source>
</evidence>
<protein>
    <submittedName>
        <fullName evidence="1">Uncharacterized protein</fullName>
    </submittedName>
</protein>
<dbReference type="SUPFAM" id="SSF46561">
    <property type="entry name" value="Ribosomal protein L29 (L29p)"/>
    <property type="match status" value="1"/>
</dbReference>
<dbReference type="InterPro" id="IPR038340">
    <property type="entry name" value="MRP-L47_sf"/>
</dbReference>
<feature type="non-terminal residue" evidence="1">
    <location>
        <position position="1"/>
    </location>
</feature>
<dbReference type="GO" id="GO:0006412">
    <property type="term" value="P:translation"/>
    <property type="evidence" value="ECO:0007669"/>
    <property type="project" value="InterPro"/>
</dbReference>
<reference evidence="1 2" key="1">
    <citation type="journal article" date="2018" name="G3 (Bethesda)">
        <title>Phylogenetic and Phylogenomic Definition of Rhizopus Species.</title>
        <authorList>
            <person name="Gryganskyi A.P."/>
            <person name="Golan J."/>
            <person name="Dolatabadi S."/>
            <person name="Mondo S."/>
            <person name="Robb S."/>
            <person name="Idnurm A."/>
            <person name="Muszewska A."/>
            <person name="Steczkiewicz K."/>
            <person name="Masonjones S."/>
            <person name="Liao H.L."/>
            <person name="Gajdeczka M.T."/>
            <person name="Anike F."/>
            <person name="Vuek A."/>
            <person name="Anishchenko I.M."/>
            <person name="Voigt K."/>
            <person name="de Hoog G.S."/>
            <person name="Smith M.E."/>
            <person name="Heitman J."/>
            <person name="Vilgalys R."/>
            <person name="Stajich J.E."/>
        </authorList>
    </citation>
    <scope>NUCLEOTIDE SEQUENCE [LARGE SCALE GENOMIC DNA]</scope>
    <source>
        <strain evidence="1 2">LSU 92-RS-03</strain>
    </source>
</reference>
<dbReference type="EMBL" id="PJQM01000107">
    <property type="protein sequence ID" value="RCI06675.1"/>
    <property type="molecule type" value="Genomic_DNA"/>
</dbReference>
<dbReference type="InterPro" id="IPR036049">
    <property type="entry name" value="Ribosomal_uL29_sf"/>
</dbReference>
<name>A0A367KWV9_RHIST</name>
<dbReference type="Gene3D" id="6.10.330.20">
    <property type="match status" value="1"/>
</dbReference>
<dbReference type="GO" id="GO:0003735">
    <property type="term" value="F:structural constituent of ribosome"/>
    <property type="evidence" value="ECO:0007669"/>
    <property type="project" value="InterPro"/>
</dbReference>
<organism evidence="1 2">
    <name type="scientific">Rhizopus stolonifer</name>
    <name type="common">Rhizopus nigricans</name>
    <dbReference type="NCBI Taxonomy" id="4846"/>
    <lineage>
        <taxon>Eukaryota</taxon>
        <taxon>Fungi</taxon>
        <taxon>Fungi incertae sedis</taxon>
        <taxon>Mucoromycota</taxon>
        <taxon>Mucoromycotina</taxon>
        <taxon>Mucoromycetes</taxon>
        <taxon>Mucorales</taxon>
        <taxon>Mucorineae</taxon>
        <taxon>Rhizopodaceae</taxon>
        <taxon>Rhizopus</taxon>
    </lineage>
</organism>